<comment type="caution">
    <text evidence="1">The sequence shown here is derived from an EMBL/GenBank/DDBJ whole genome shotgun (WGS) entry which is preliminary data.</text>
</comment>
<dbReference type="EMBL" id="CM039437">
    <property type="protein sequence ID" value="KAI4305336.1"/>
    <property type="molecule type" value="Genomic_DNA"/>
</dbReference>
<dbReference type="Proteomes" id="UP000828941">
    <property type="component" value="Chromosome 12"/>
</dbReference>
<evidence type="ECO:0000313" key="2">
    <source>
        <dbReference type="Proteomes" id="UP000828941"/>
    </source>
</evidence>
<name>A0ACB9L6I7_BAUVA</name>
<reference evidence="1 2" key="1">
    <citation type="journal article" date="2022" name="DNA Res.">
        <title>Chromosomal-level genome assembly of the orchid tree Bauhinia variegata (Leguminosae; Cercidoideae) supports the allotetraploid origin hypothesis of Bauhinia.</title>
        <authorList>
            <person name="Zhong Y."/>
            <person name="Chen Y."/>
            <person name="Zheng D."/>
            <person name="Pang J."/>
            <person name="Liu Y."/>
            <person name="Luo S."/>
            <person name="Meng S."/>
            <person name="Qian L."/>
            <person name="Wei D."/>
            <person name="Dai S."/>
            <person name="Zhou R."/>
        </authorList>
    </citation>
    <scope>NUCLEOTIDE SEQUENCE [LARGE SCALE GENOMIC DNA]</scope>
    <source>
        <strain evidence="1">BV-YZ2020</strain>
    </source>
</reference>
<organism evidence="1 2">
    <name type="scientific">Bauhinia variegata</name>
    <name type="common">Purple orchid tree</name>
    <name type="synonym">Phanera variegata</name>
    <dbReference type="NCBI Taxonomy" id="167791"/>
    <lineage>
        <taxon>Eukaryota</taxon>
        <taxon>Viridiplantae</taxon>
        <taxon>Streptophyta</taxon>
        <taxon>Embryophyta</taxon>
        <taxon>Tracheophyta</taxon>
        <taxon>Spermatophyta</taxon>
        <taxon>Magnoliopsida</taxon>
        <taxon>eudicotyledons</taxon>
        <taxon>Gunneridae</taxon>
        <taxon>Pentapetalae</taxon>
        <taxon>rosids</taxon>
        <taxon>fabids</taxon>
        <taxon>Fabales</taxon>
        <taxon>Fabaceae</taxon>
        <taxon>Cercidoideae</taxon>
        <taxon>Cercideae</taxon>
        <taxon>Bauhiniinae</taxon>
        <taxon>Bauhinia</taxon>
    </lineage>
</organism>
<sequence length="438" mass="48300">MAAREKDGLPLNTPLLVDEKQYEVKVYSEEEDSKGKASFFKTCFHTINSITGSGIISIPFALASGGWLSLTLLFVISIASYYSGMLIQKCMEMNSNIKVYQDLGQHAFGYKGRVIVLIAMNYELYMVVTGYLILEGDNMNKILPNFQVDVAGLTISGTQLFILVTALIILPILWLDNLVYLSYVSATGALASIIFLCALFWYGTFDGPGFNQKGTLIRWSGIPSAVSLFAFCYSTHPVFPNLYTTMRNKTQFSNVLLVSFSLCTFIYAATAVLGYLMFGSKVASEITLNLASNKVSTKVAIYIVLVSPIAKYPLTVTPVVDSIKSAFPPHYNKRITHVVVSTFVLISTVVVAMEVPFFAYLMSLSGALCSVTCALIVPCVCYLKITDTFRKIRAETIINWGIIVLGVAIAIVGTYVSVVEIIQAYDDQVSSRFFLRFM</sequence>
<keyword evidence="2" id="KW-1185">Reference proteome</keyword>
<proteinExistence type="predicted"/>
<gene>
    <name evidence="1" type="ORF">L6164_028707</name>
</gene>
<evidence type="ECO:0000313" key="1">
    <source>
        <dbReference type="EMBL" id="KAI4305336.1"/>
    </source>
</evidence>
<protein>
    <submittedName>
        <fullName evidence="1">Uncharacterized protein</fullName>
    </submittedName>
</protein>
<accession>A0ACB9L6I7</accession>